<comment type="catalytic activity">
    <reaction evidence="1">
        <text>5-carboxymethoxyuridine(34) in tRNA + S-adenosyl-L-methionine = 5-methoxycarbonylmethoxyuridine(34) in tRNA + S-adenosyl-L-homocysteine</text>
        <dbReference type="Rhea" id="RHEA:54080"/>
        <dbReference type="Rhea" id="RHEA-COMP:13383"/>
        <dbReference type="Rhea" id="RHEA-COMP:13781"/>
        <dbReference type="ChEBI" id="CHEBI:57856"/>
        <dbReference type="ChEBI" id="CHEBI:59789"/>
        <dbReference type="ChEBI" id="CHEBI:136879"/>
        <dbReference type="ChEBI" id="CHEBI:138053"/>
    </reaction>
</comment>
<dbReference type="SUPFAM" id="SSF53335">
    <property type="entry name" value="S-adenosyl-L-methionine-dependent methyltransferases"/>
    <property type="match status" value="1"/>
</dbReference>
<dbReference type="GO" id="GO:0097697">
    <property type="term" value="F:tRNA (5-carboxymethoxyuridine(34)-5-O)-methyltransferase activity"/>
    <property type="evidence" value="ECO:0007669"/>
    <property type="project" value="UniProtKB-UniRule"/>
</dbReference>
<dbReference type="CDD" id="cd02440">
    <property type="entry name" value="AdoMet_MTases"/>
    <property type="match status" value="1"/>
</dbReference>
<dbReference type="AlphaFoldDB" id="A0A1E7ZE31"/>
<accession>A0A1E7ZE31</accession>
<protein>
    <recommendedName>
        <fullName evidence="1">tRNA 5-carboxymethoxyuridine methyltransferase</fullName>
        <ecNumber evidence="1">2.1.1.-</ecNumber>
    </recommendedName>
    <alternativeName>
        <fullName evidence="1">cmo5U methyltransferase</fullName>
    </alternativeName>
</protein>
<dbReference type="Pfam" id="PF08241">
    <property type="entry name" value="Methyltransf_11"/>
    <property type="match status" value="1"/>
</dbReference>
<dbReference type="STRING" id="1656094.BFC18_06045"/>
<feature type="binding site" evidence="1">
    <location>
        <begin position="52"/>
        <end position="53"/>
    </location>
    <ligand>
        <name>S-adenosyl-L-methionine</name>
        <dbReference type="ChEBI" id="CHEBI:59789"/>
    </ligand>
</feature>
<feature type="binding site" evidence="1">
    <location>
        <position position="73"/>
    </location>
    <ligand>
        <name>S-adenosyl-L-methionine</name>
        <dbReference type="ChEBI" id="CHEBI:59789"/>
    </ligand>
</feature>
<keyword evidence="1" id="KW-0819">tRNA processing</keyword>
<feature type="binding site" evidence="1">
    <location>
        <position position="114"/>
    </location>
    <ligand>
        <name>S-adenosyl-L-methionine</name>
        <dbReference type="ChEBI" id="CHEBI:59789"/>
    </ligand>
</feature>
<reference evidence="3 4" key="1">
    <citation type="submission" date="2016-08" db="EMBL/GenBank/DDBJ databases">
        <authorList>
            <person name="Seilhamer J.J."/>
        </authorList>
    </citation>
    <scope>NUCLEOTIDE SEQUENCE [LARGE SCALE GENOMIC DNA]</scope>
    <source>
        <strain evidence="3 4">KCTC 42603</strain>
    </source>
</reference>
<comment type="similarity">
    <text evidence="1">Belongs to the class I-like SAM-binding methyltransferase superfamily. CmoM family.</text>
</comment>
<dbReference type="EMBL" id="MDHN01000010">
    <property type="protein sequence ID" value="OFC71714.1"/>
    <property type="molecule type" value="Genomic_DNA"/>
</dbReference>
<evidence type="ECO:0000259" key="2">
    <source>
        <dbReference type="Pfam" id="PF08241"/>
    </source>
</evidence>
<evidence type="ECO:0000313" key="4">
    <source>
        <dbReference type="Proteomes" id="UP000175691"/>
    </source>
</evidence>
<keyword evidence="1 3" id="KW-0489">Methyltransferase</keyword>
<dbReference type="PANTHER" id="PTHR43861">
    <property type="entry name" value="TRANS-ACONITATE 2-METHYLTRANSFERASE-RELATED"/>
    <property type="match status" value="1"/>
</dbReference>
<dbReference type="OrthoDB" id="4697647at2"/>
<comment type="caution">
    <text evidence="3">The sequence shown here is derived from an EMBL/GenBank/DDBJ whole genome shotgun (WGS) entry which is preliminary data.</text>
</comment>
<proteinExistence type="inferred from homology"/>
<evidence type="ECO:0000313" key="3">
    <source>
        <dbReference type="EMBL" id="OFC71714.1"/>
    </source>
</evidence>
<organism evidence="3 4">
    <name type="scientific">Alteromonas confluentis</name>
    <dbReference type="NCBI Taxonomy" id="1656094"/>
    <lineage>
        <taxon>Bacteria</taxon>
        <taxon>Pseudomonadati</taxon>
        <taxon>Pseudomonadota</taxon>
        <taxon>Gammaproteobacteria</taxon>
        <taxon>Alteromonadales</taxon>
        <taxon>Alteromonadaceae</taxon>
        <taxon>Alteromonas/Salinimonas group</taxon>
        <taxon>Alteromonas</taxon>
    </lineage>
</organism>
<dbReference type="RefSeq" id="WP_070124054.1">
    <property type="nucleotide sequence ID" value="NZ_MDHN01000010.1"/>
</dbReference>
<feature type="domain" description="Methyltransferase type 11" evidence="2">
    <location>
        <begin position="50"/>
        <end position="140"/>
    </location>
</feature>
<evidence type="ECO:0000256" key="1">
    <source>
        <dbReference type="HAMAP-Rule" id="MF_02057"/>
    </source>
</evidence>
<keyword evidence="4" id="KW-1185">Reference proteome</keyword>
<name>A0A1E7ZE31_9ALTE</name>
<dbReference type="Proteomes" id="UP000175691">
    <property type="component" value="Unassembled WGS sequence"/>
</dbReference>
<sequence length="251" mass="28182">MKSTDQYFDGIAKKFATNIYGTTKGRLRHLLLVETLTQYLQSSRPLNVMDLGGGTGIMTKVLADAGHQVTLVDASEDVLVLAREYLAELPHVTIRQGSIQTETQIDQQDLIVCHAVLEWLAEPLEALSLIYKKMKPGSALSLTFFNRDAALFGNAIYGNFDYINRGMKVKNQVRLNPNNPLVPAEVISHAESLGFTVNAVTGIRCFHDYMRERQLTDAEFEALVALEKQYMNQAPYCWLGKYIHLMLEKPA</sequence>
<dbReference type="Gene3D" id="3.40.50.150">
    <property type="entry name" value="Vaccinia Virus protein VP39"/>
    <property type="match status" value="1"/>
</dbReference>
<dbReference type="InterPro" id="IPR013216">
    <property type="entry name" value="Methyltransf_11"/>
</dbReference>
<keyword evidence="1 3" id="KW-0808">Transferase</keyword>
<feature type="binding site" evidence="1">
    <location>
        <position position="28"/>
    </location>
    <ligand>
        <name>S-adenosyl-L-methionine</name>
        <dbReference type="ChEBI" id="CHEBI:59789"/>
    </ligand>
</feature>
<keyword evidence="1" id="KW-0949">S-adenosyl-L-methionine</keyword>
<dbReference type="InterPro" id="IPR033664">
    <property type="entry name" value="Cmo5U_methylTrfase"/>
</dbReference>
<dbReference type="HAMAP" id="MF_02057">
    <property type="entry name" value="tRNA_methyltr_CmoM"/>
    <property type="match status" value="1"/>
</dbReference>
<comment type="function">
    <text evidence="1">Catalyzes the methylation of 5-carboxymethoxyuridine (cmo5U) to form 5-methoxycarbonylmethoxyuridine (mcmo5U) at position 34 in tRNAs.</text>
</comment>
<dbReference type="InterPro" id="IPR029063">
    <property type="entry name" value="SAM-dependent_MTases_sf"/>
</dbReference>
<dbReference type="EC" id="2.1.1.-" evidence="1"/>
<comment type="caution">
    <text evidence="1">Lacks conserved residue(s) required for the propagation of feature annotation.</text>
</comment>
<dbReference type="GO" id="GO:0006400">
    <property type="term" value="P:tRNA modification"/>
    <property type="evidence" value="ECO:0007669"/>
    <property type="project" value="UniProtKB-UniRule"/>
</dbReference>
<dbReference type="GO" id="GO:0008757">
    <property type="term" value="F:S-adenosylmethionine-dependent methyltransferase activity"/>
    <property type="evidence" value="ECO:0007669"/>
    <property type="project" value="InterPro"/>
</dbReference>
<dbReference type="GO" id="GO:0032259">
    <property type="term" value="P:methylation"/>
    <property type="evidence" value="ECO:0007669"/>
    <property type="project" value="UniProtKB-KW"/>
</dbReference>
<gene>
    <name evidence="1" type="primary">cmoM</name>
    <name evidence="3" type="ORF">BFC18_06045</name>
</gene>